<reference evidence="2 3" key="1">
    <citation type="submission" date="2019-06" db="EMBL/GenBank/DDBJ databases">
        <authorList>
            <person name="Srinivasan S."/>
        </authorList>
    </citation>
    <scope>NUCLEOTIDE SEQUENCE [LARGE SCALE GENOMIC DNA]</scope>
    <source>
        <strain evidence="2 3">17J68-5</strain>
    </source>
</reference>
<dbReference type="KEGG" id="hyj:FHG12_10815"/>
<dbReference type="OrthoDB" id="880459at2"/>
<protein>
    <submittedName>
        <fullName evidence="2">META domain-containing protein</fullName>
    </submittedName>
</protein>
<dbReference type="InterPro" id="IPR038670">
    <property type="entry name" value="HslJ-like_sf"/>
</dbReference>
<evidence type="ECO:0000259" key="1">
    <source>
        <dbReference type="Pfam" id="PF03724"/>
    </source>
</evidence>
<dbReference type="Proteomes" id="UP000305398">
    <property type="component" value="Chromosome"/>
</dbReference>
<name>A0A5B8A010_9BACT</name>
<dbReference type="Pfam" id="PF03724">
    <property type="entry name" value="META"/>
    <property type="match status" value="1"/>
</dbReference>
<dbReference type="InterPro" id="IPR053147">
    <property type="entry name" value="Hsp_HslJ-like"/>
</dbReference>
<accession>A0A5B8A010</accession>
<dbReference type="RefSeq" id="WP_139515744.1">
    <property type="nucleotide sequence ID" value="NZ_CP040896.1"/>
</dbReference>
<keyword evidence="3" id="KW-1185">Reference proteome</keyword>
<proteinExistence type="predicted"/>
<evidence type="ECO:0000313" key="3">
    <source>
        <dbReference type="Proteomes" id="UP000305398"/>
    </source>
</evidence>
<dbReference type="Gene3D" id="2.40.128.270">
    <property type="match status" value="1"/>
</dbReference>
<organism evidence="2 3">
    <name type="scientific">Hymenobacter jejuensis</name>
    <dbReference type="NCBI Taxonomy" id="2502781"/>
    <lineage>
        <taxon>Bacteria</taxon>
        <taxon>Pseudomonadati</taxon>
        <taxon>Bacteroidota</taxon>
        <taxon>Cytophagia</taxon>
        <taxon>Cytophagales</taxon>
        <taxon>Hymenobacteraceae</taxon>
        <taxon>Hymenobacter</taxon>
    </lineage>
</organism>
<dbReference type="EMBL" id="CP040896">
    <property type="protein sequence ID" value="QDA60568.1"/>
    <property type="molecule type" value="Genomic_DNA"/>
</dbReference>
<gene>
    <name evidence="2" type="ORF">FHG12_10815</name>
</gene>
<evidence type="ECO:0000313" key="2">
    <source>
        <dbReference type="EMBL" id="QDA60568.1"/>
    </source>
</evidence>
<sequence length="147" mass="16095">MHGILPSLLVAATLILTASCQEDATGPDDLPLLDTHWVLRQVDGKTALLTEKGAHMPDLTLLAAANHTRGQGTCNWFGGSYALAEGTQRLTISEQGSTYINCPNQNLEATFLLTLPLTTHYEITGRTLRLYDDEHTEARLTFEAETK</sequence>
<dbReference type="PANTHER" id="PTHR35535">
    <property type="entry name" value="HEAT SHOCK PROTEIN HSLJ"/>
    <property type="match status" value="1"/>
</dbReference>
<dbReference type="AlphaFoldDB" id="A0A5B8A010"/>
<feature type="domain" description="DUF306" evidence="1">
    <location>
        <begin position="32"/>
        <end position="140"/>
    </location>
</feature>
<dbReference type="InterPro" id="IPR005184">
    <property type="entry name" value="DUF306_Meta_HslJ"/>
</dbReference>
<dbReference type="PANTHER" id="PTHR35535:SF2">
    <property type="entry name" value="DUF306 DOMAIN-CONTAINING PROTEIN"/>
    <property type="match status" value="1"/>
</dbReference>